<keyword evidence="3" id="KW-0902">Two-component regulatory system</keyword>
<comment type="caution">
    <text evidence="6">The sequence shown here is derived from an EMBL/GenBank/DDBJ whole genome shotgun (WGS) entry which is preliminary data.</text>
</comment>
<dbReference type="OrthoDB" id="144293at2"/>
<evidence type="ECO:0000259" key="5">
    <source>
        <dbReference type="Pfam" id="PF02518"/>
    </source>
</evidence>
<evidence type="ECO:0000256" key="3">
    <source>
        <dbReference type="ARBA" id="ARBA00023012"/>
    </source>
</evidence>
<proteinExistence type="predicted"/>
<dbReference type="PANTHER" id="PTHR24421">
    <property type="entry name" value="NITRATE/NITRITE SENSOR PROTEIN NARX-RELATED"/>
    <property type="match status" value="1"/>
</dbReference>
<dbReference type="Proteomes" id="UP000008363">
    <property type="component" value="Unassembled WGS sequence"/>
</dbReference>
<dbReference type="PANTHER" id="PTHR24421:SF61">
    <property type="entry name" value="OXYGEN SENSOR HISTIDINE KINASE NREB"/>
    <property type="match status" value="1"/>
</dbReference>
<dbReference type="SUPFAM" id="SSF55874">
    <property type="entry name" value="ATPase domain of HSP90 chaperone/DNA topoisomerase II/histidine kinase"/>
    <property type="match status" value="1"/>
</dbReference>
<keyword evidence="4" id="KW-0812">Transmembrane</keyword>
<feature type="transmembrane region" description="Helical" evidence="4">
    <location>
        <begin position="87"/>
        <end position="107"/>
    </location>
</feature>
<sequence length="402" mass="42114">MAVRIAARPPLTGVHDERDEQAGRRLLRLSSVFVSGGYVAYAVMTIPMVAASLSLMDTWSTVLAWLLTFGTGIAIGPLAWRGSARRMQMAAAAAAAGYLVSVVIWWIGWNGQLLGPHDGVWFAQFPALAAIAAALAFRAVVAFGYLVVACLASVGISHVVRPATVYGPILPDIAWSIGFSMVFVAAAVMLIRTAAILDATRAQAYQATAEAAAANARSAERSRFGALTHDNVMSTLLLASRQGASTELAQSARTALEAIEQAAAGEVRTTLTTFDAISQIRAAVALIDPAQQVSVLEADMTEVFPARAVSAMAAATAEAVRNSRRHAGEHATTTVTVTAEPSSLRVEVIDDGVGFDPGQVPASRLGIAVSIRGRMSQVDGGHAQIASRPGIGTRVSLGWWAR</sequence>
<feature type="domain" description="Histidine kinase/HSP90-like ATPase" evidence="5">
    <location>
        <begin position="315"/>
        <end position="397"/>
    </location>
</feature>
<dbReference type="RefSeq" id="WP_006334280.1">
    <property type="nucleotide sequence ID" value="NZ_BAHC01000121.1"/>
</dbReference>
<keyword evidence="4" id="KW-1133">Transmembrane helix</keyword>
<keyword evidence="7" id="KW-1185">Reference proteome</keyword>
<feature type="transmembrane region" description="Helical" evidence="4">
    <location>
        <begin position="119"/>
        <end position="137"/>
    </location>
</feature>
<feature type="transmembrane region" description="Helical" evidence="4">
    <location>
        <begin position="142"/>
        <end position="161"/>
    </location>
</feature>
<dbReference type="GO" id="GO:0016301">
    <property type="term" value="F:kinase activity"/>
    <property type="evidence" value="ECO:0007669"/>
    <property type="project" value="UniProtKB-KW"/>
</dbReference>
<protein>
    <recommendedName>
        <fullName evidence="5">Histidine kinase/HSP90-like ATPase domain-containing protein</fullName>
    </recommendedName>
</protein>
<dbReference type="Pfam" id="PF02518">
    <property type="entry name" value="HATPase_c"/>
    <property type="match status" value="1"/>
</dbReference>
<dbReference type="AlphaFoldDB" id="K6WB84"/>
<dbReference type="eggNOG" id="COG4585">
    <property type="taxonomic scope" value="Bacteria"/>
</dbReference>
<evidence type="ECO:0000256" key="2">
    <source>
        <dbReference type="ARBA" id="ARBA00022777"/>
    </source>
</evidence>
<feature type="transmembrane region" description="Helical" evidence="4">
    <location>
        <begin position="173"/>
        <end position="191"/>
    </location>
</feature>
<dbReference type="GO" id="GO:0000160">
    <property type="term" value="P:phosphorelay signal transduction system"/>
    <property type="evidence" value="ECO:0007669"/>
    <property type="project" value="UniProtKB-KW"/>
</dbReference>
<evidence type="ECO:0000313" key="6">
    <source>
        <dbReference type="EMBL" id="GAB91026.1"/>
    </source>
</evidence>
<keyword evidence="4" id="KW-0472">Membrane</keyword>
<dbReference type="EMBL" id="BAHC01000121">
    <property type="protein sequence ID" value="GAB91026.1"/>
    <property type="molecule type" value="Genomic_DNA"/>
</dbReference>
<dbReference type="InterPro" id="IPR050482">
    <property type="entry name" value="Sensor_HK_TwoCompSys"/>
</dbReference>
<organism evidence="6 7">
    <name type="scientific">Gordonia rhizosphera NBRC 16068</name>
    <dbReference type="NCBI Taxonomy" id="1108045"/>
    <lineage>
        <taxon>Bacteria</taxon>
        <taxon>Bacillati</taxon>
        <taxon>Actinomycetota</taxon>
        <taxon>Actinomycetes</taxon>
        <taxon>Mycobacteriales</taxon>
        <taxon>Gordoniaceae</taxon>
        <taxon>Gordonia</taxon>
    </lineage>
</organism>
<feature type="transmembrane region" description="Helical" evidence="4">
    <location>
        <begin position="62"/>
        <end position="80"/>
    </location>
</feature>
<evidence type="ECO:0000313" key="7">
    <source>
        <dbReference type="Proteomes" id="UP000008363"/>
    </source>
</evidence>
<dbReference type="STRING" id="1108045.GORHZ_121_00190"/>
<dbReference type="Gene3D" id="3.30.565.10">
    <property type="entry name" value="Histidine kinase-like ATPase, C-terminal domain"/>
    <property type="match status" value="1"/>
</dbReference>
<name>K6WB84_9ACTN</name>
<keyword evidence="2" id="KW-0418">Kinase</keyword>
<keyword evidence="1" id="KW-0808">Transferase</keyword>
<dbReference type="InterPro" id="IPR036890">
    <property type="entry name" value="HATPase_C_sf"/>
</dbReference>
<feature type="transmembrane region" description="Helical" evidence="4">
    <location>
        <begin position="26"/>
        <end position="50"/>
    </location>
</feature>
<evidence type="ECO:0000256" key="1">
    <source>
        <dbReference type="ARBA" id="ARBA00022679"/>
    </source>
</evidence>
<dbReference type="InterPro" id="IPR003594">
    <property type="entry name" value="HATPase_dom"/>
</dbReference>
<evidence type="ECO:0000256" key="4">
    <source>
        <dbReference type="SAM" id="Phobius"/>
    </source>
</evidence>
<accession>K6WB84</accession>
<gene>
    <name evidence="6" type="ORF">GORHZ_121_00190</name>
</gene>
<reference evidence="6 7" key="1">
    <citation type="submission" date="2012-08" db="EMBL/GenBank/DDBJ databases">
        <title>Whole genome shotgun sequence of Gordonia rhizosphera NBRC 16068.</title>
        <authorList>
            <person name="Takarada H."/>
            <person name="Isaki S."/>
            <person name="Hosoyama A."/>
            <person name="Tsuchikane K."/>
            <person name="Katsumata H."/>
            <person name="Baba S."/>
            <person name="Ohji S."/>
            <person name="Yamazaki S."/>
            <person name="Fujita N."/>
        </authorList>
    </citation>
    <scope>NUCLEOTIDE SEQUENCE [LARGE SCALE GENOMIC DNA]</scope>
    <source>
        <strain evidence="6 7">NBRC 16068</strain>
    </source>
</reference>